<keyword evidence="1" id="KW-0472">Membrane</keyword>
<feature type="transmembrane region" description="Helical" evidence="1">
    <location>
        <begin position="34"/>
        <end position="50"/>
    </location>
</feature>
<name>A0A517R864_9PLAN</name>
<dbReference type="Pfam" id="PF09946">
    <property type="entry name" value="DUF2178"/>
    <property type="match status" value="1"/>
</dbReference>
<gene>
    <name evidence="2" type="ORF">Pan241w_00740</name>
</gene>
<accession>A0A517R864</accession>
<dbReference type="EMBL" id="CP036269">
    <property type="protein sequence ID" value="QDT40021.1"/>
    <property type="molecule type" value="Genomic_DNA"/>
</dbReference>
<keyword evidence="1" id="KW-1133">Transmembrane helix</keyword>
<dbReference type="AlphaFoldDB" id="A0A517R864"/>
<feature type="transmembrane region" description="Helical" evidence="1">
    <location>
        <begin position="7"/>
        <end position="28"/>
    </location>
</feature>
<dbReference type="KEGG" id="gaz:Pan241w_00740"/>
<keyword evidence="3" id="KW-1185">Reference proteome</keyword>
<dbReference type="PROSITE" id="PS51257">
    <property type="entry name" value="PROKAR_LIPOPROTEIN"/>
    <property type="match status" value="1"/>
</dbReference>
<organism evidence="2 3">
    <name type="scientific">Gimesia alba</name>
    <dbReference type="NCBI Taxonomy" id="2527973"/>
    <lineage>
        <taxon>Bacteria</taxon>
        <taxon>Pseudomonadati</taxon>
        <taxon>Planctomycetota</taxon>
        <taxon>Planctomycetia</taxon>
        <taxon>Planctomycetales</taxon>
        <taxon>Planctomycetaceae</taxon>
        <taxon>Gimesia</taxon>
    </lineage>
</organism>
<evidence type="ECO:0000256" key="1">
    <source>
        <dbReference type="SAM" id="Phobius"/>
    </source>
</evidence>
<keyword evidence="1" id="KW-0812">Transmembrane</keyword>
<dbReference type="RefSeq" id="WP_198000234.1">
    <property type="nucleotide sequence ID" value="NZ_CP036269.1"/>
</dbReference>
<feature type="transmembrane region" description="Helical" evidence="1">
    <location>
        <begin position="109"/>
        <end position="127"/>
    </location>
</feature>
<reference evidence="2 3" key="1">
    <citation type="submission" date="2019-02" db="EMBL/GenBank/DDBJ databases">
        <title>Deep-cultivation of Planctomycetes and their phenomic and genomic characterization uncovers novel biology.</title>
        <authorList>
            <person name="Wiegand S."/>
            <person name="Jogler M."/>
            <person name="Boedeker C."/>
            <person name="Pinto D."/>
            <person name="Vollmers J."/>
            <person name="Rivas-Marin E."/>
            <person name="Kohn T."/>
            <person name="Peeters S.H."/>
            <person name="Heuer A."/>
            <person name="Rast P."/>
            <person name="Oberbeckmann S."/>
            <person name="Bunk B."/>
            <person name="Jeske O."/>
            <person name="Meyerdierks A."/>
            <person name="Storesund J.E."/>
            <person name="Kallscheuer N."/>
            <person name="Luecker S."/>
            <person name="Lage O.M."/>
            <person name="Pohl T."/>
            <person name="Merkel B.J."/>
            <person name="Hornburger P."/>
            <person name="Mueller R.-W."/>
            <person name="Bruemmer F."/>
            <person name="Labrenz M."/>
            <person name="Spormann A.M."/>
            <person name="Op den Camp H."/>
            <person name="Overmann J."/>
            <person name="Amann R."/>
            <person name="Jetten M.S.M."/>
            <person name="Mascher T."/>
            <person name="Medema M.H."/>
            <person name="Devos D.P."/>
            <person name="Kaster A.-K."/>
            <person name="Ovreas L."/>
            <person name="Rohde M."/>
            <person name="Galperin M.Y."/>
            <person name="Jogler C."/>
        </authorList>
    </citation>
    <scope>NUCLEOTIDE SEQUENCE [LARGE SCALE GENOMIC DNA]</scope>
    <source>
        <strain evidence="2 3">Pan241w</strain>
    </source>
</reference>
<proteinExistence type="predicted"/>
<sequence length="131" mass="14361">MTATQKFAWFNLLVVLGVLLIVGCLYPFFGWKAHGALGLTALLALSPIFYRKRENEVITDERDALIQRRAALIGASVFWLVYVLASSLLTPLVYGQEGCVPVEVVQVSVFYALVLFIGVVSVATLILNSRG</sequence>
<evidence type="ECO:0000313" key="3">
    <source>
        <dbReference type="Proteomes" id="UP000317171"/>
    </source>
</evidence>
<protein>
    <submittedName>
        <fullName evidence="2">Uncharacterized protein</fullName>
    </submittedName>
</protein>
<evidence type="ECO:0000313" key="2">
    <source>
        <dbReference type="EMBL" id="QDT40021.1"/>
    </source>
</evidence>
<dbReference type="InterPro" id="IPR019235">
    <property type="entry name" value="DUF2178_TM"/>
</dbReference>
<dbReference type="Proteomes" id="UP000317171">
    <property type="component" value="Chromosome"/>
</dbReference>
<feature type="transmembrane region" description="Helical" evidence="1">
    <location>
        <begin position="70"/>
        <end position="89"/>
    </location>
</feature>